<protein>
    <submittedName>
        <fullName evidence="3">Putative secreted protein</fullName>
    </submittedName>
</protein>
<dbReference type="AlphaFoldDB" id="A0A2M4D1M8"/>
<dbReference type="EMBL" id="GGFL01006810">
    <property type="protein sequence ID" value="MBW70988.1"/>
    <property type="molecule type" value="Transcribed_RNA"/>
</dbReference>
<feature type="signal peptide" evidence="2">
    <location>
        <begin position="1"/>
        <end position="16"/>
    </location>
</feature>
<accession>A0A2M4D1M8</accession>
<proteinExistence type="predicted"/>
<feature type="chain" id="PRO_5014941247" evidence="2">
    <location>
        <begin position="17"/>
        <end position="303"/>
    </location>
</feature>
<organism evidence="3">
    <name type="scientific">Anopheles darlingi</name>
    <name type="common">Mosquito</name>
    <dbReference type="NCBI Taxonomy" id="43151"/>
    <lineage>
        <taxon>Eukaryota</taxon>
        <taxon>Metazoa</taxon>
        <taxon>Ecdysozoa</taxon>
        <taxon>Arthropoda</taxon>
        <taxon>Hexapoda</taxon>
        <taxon>Insecta</taxon>
        <taxon>Pterygota</taxon>
        <taxon>Neoptera</taxon>
        <taxon>Endopterygota</taxon>
        <taxon>Diptera</taxon>
        <taxon>Nematocera</taxon>
        <taxon>Culicoidea</taxon>
        <taxon>Culicidae</taxon>
        <taxon>Anophelinae</taxon>
        <taxon>Anopheles</taxon>
    </lineage>
</organism>
<sequence>MCSLLSRLLFTPFSNAASVLAGMVFAERTSTLREEALAFQVLFAAGAVEALAVVVVVQRLDPFVTGFDREAAGEALGREQIVPVLLAVRVALLEEERAVAELLAAVRALEALRMELLANGIQAIALNSAIALRAQRGQELLEAVLAVQVTLLLDESDIGQRTLAVGVVADEVIRAPDASQSGDEWSSDLLVAASTERYTAARSDGLVHHTTTTIRCRRRASGPSLVERVRTCTGSGTIRIIVGSRSVKEVKEGVAVTAARWQLGDRCPSIIGTDYYCRVISLCTVGHRCRRHGARQLRWPRLG</sequence>
<name>A0A2M4D1M8_ANODA</name>
<reference evidence="3" key="1">
    <citation type="submission" date="2018-01" db="EMBL/GenBank/DDBJ databases">
        <title>An insight into the sialome of Amazonian anophelines.</title>
        <authorList>
            <person name="Ribeiro J.M."/>
            <person name="Scarpassa V."/>
            <person name="Calvo E."/>
        </authorList>
    </citation>
    <scope>NUCLEOTIDE SEQUENCE</scope>
</reference>
<keyword evidence="2" id="KW-0732">Signal</keyword>
<evidence type="ECO:0000256" key="2">
    <source>
        <dbReference type="SAM" id="SignalP"/>
    </source>
</evidence>
<feature type="coiled-coil region" evidence="1">
    <location>
        <begin position="92"/>
        <end position="119"/>
    </location>
</feature>
<keyword evidence="1" id="KW-0175">Coiled coil</keyword>
<evidence type="ECO:0000256" key="1">
    <source>
        <dbReference type="SAM" id="Coils"/>
    </source>
</evidence>
<evidence type="ECO:0000313" key="3">
    <source>
        <dbReference type="EMBL" id="MBW70988.1"/>
    </source>
</evidence>